<dbReference type="EMBL" id="DUZY01000008">
    <property type="protein sequence ID" value="DAD47593.1"/>
    <property type="molecule type" value="Genomic_DNA"/>
</dbReference>
<accession>A0A822ZRU3</accession>
<dbReference type="AlphaFoldDB" id="A0A822ZRU3"/>
<keyword evidence="2" id="KW-1185">Reference proteome</keyword>
<sequence>MSTCHLQQFSSNNPCLHCCPATFDGPLYVVVRRRACLLFEDFSDLPILPSLSSFPIYATVRRPSMALFTLLSEGEPVSSSKILATFLFCPPRFQRPSMVLFTLMFEGRSQWSCFALQDPWPCFGIRKRAYLVVFRRPSREV</sequence>
<evidence type="ECO:0000313" key="2">
    <source>
        <dbReference type="Proteomes" id="UP000607653"/>
    </source>
</evidence>
<evidence type="ECO:0000313" key="1">
    <source>
        <dbReference type="EMBL" id="DAD47593.1"/>
    </source>
</evidence>
<dbReference type="Proteomes" id="UP000607653">
    <property type="component" value="Unassembled WGS sequence"/>
</dbReference>
<protein>
    <submittedName>
        <fullName evidence="1">Uncharacterized protein</fullName>
    </submittedName>
</protein>
<organism evidence="1 2">
    <name type="scientific">Nelumbo nucifera</name>
    <name type="common">Sacred lotus</name>
    <dbReference type="NCBI Taxonomy" id="4432"/>
    <lineage>
        <taxon>Eukaryota</taxon>
        <taxon>Viridiplantae</taxon>
        <taxon>Streptophyta</taxon>
        <taxon>Embryophyta</taxon>
        <taxon>Tracheophyta</taxon>
        <taxon>Spermatophyta</taxon>
        <taxon>Magnoliopsida</taxon>
        <taxon>Proteales</taxon>
        <taxon>Nelumbonaceae</taxon>
        <taxon>Nelumbo</taxon>
    </lineage>
</organism>
<gene>
    <name evidence="1" type="ORF">HUJ06_017530</name>
</gene>
<reference evidence="1 2" key="1">
    <citation type="journal article" date="2020" name="Mol. Biol. Evol.">
        <title>Distinct Expression and Methylation Patterns for Genes with Different Fates following a Single Whole-Genome Duplication in Flowering Plants.</title>
        <authorList>
            <person name="Shi T."/>
            <person name="Rahmani R.S."/>
            <person name="Gugger P.F."/>
            <person name="Wang M."/>
            <person name="Li H."/>
            <person name="Zhang Y."/>
            <person name="Li Z."/>
            <person name="Wang Q."/>
            <person name="Van de Peer Y."/>
            <person name="Marchal K."/>
            <person name="Chen J."/>
        </authorList>
    </citation>
    <scope>NUCLEOTIDE SEQUENCE [LARGE SCALE GENOMIC DNA]</scope>
    <source>
        <tissue evidence="1">Leaf</tissue>
    </source>
</reference>
<proteinExistence type="predicted"/>
<name>A0A822ZRU3_NELNU</name>
<comment type="caution">
    <text evidence="1">The sequence shown here is derived from an EMBL/GenBank/DDBJ whole genome shotgun (WGS) entry which is preliminary data.</text>
</comment>